<keyword evidence="3 5" id="KW-0566">Pantothenate biosynthesis</keyword>
<dbReference type="AlphaFoldDB" id="D5BTJ5"/>
<dbReference type="GO" id="GO:0008168">
    <property type="term" value="F:methyltransferase activity"/>
    <property type="evidence" value="ECO:0007669"/>
    <property type="project" value="UniProtKB-KW"/>
</dbReference>
<feature type="binding site" evidence="5 8">
    <location>
        <position position="83"/>
    </location>
    <ligand>
        <name>Mg(2+)</name>
        <dbReference type="ChEBI" id="CHEBI:18420"/>
    </ligand>
</feature>
<comment type="function">
    <text evidence="5">Catalyzes the reversible reaction in which hydroxymethyl group from 5,10-methylenetetrahydrofolate is transferred onto alpha-ketoisovalerate to form ketopantoate.</text>
</comment>
<evidence type="ECO:0000256" key="8">
    <source>
        <dbReference type="PIRSR" id="PIRSR000388-3"/>
    </source>
</evidence>
<evidence type="ECO:0000313" key="10">
    <source>
        <dbReference type="Proteomes" id="UP000007460"/>
    </source>
</evidence>
<sequence length="270" mass="28553">MPTKMTVDTFTALKSERKIVCLTAYSAPMASILDSHCDLLLVGDSVAMVLYGMDSTQGADIPMMIRHAQAVMRGTKQALVVVDLPAGSYETSPEQALTTATQIMQESGADAIKLEGGASLKPHIKLLVENGIPVMGHIGLLPQKASSASMYRITGKTADEAALLHADMIALVNVGVFGIVMEGIIEPVAKDIAVACSVPTIGIGASTACDGQILVTDDMVGLFDKFIPTFVRQFGQLNPAITESVSAYRAAVIDGSFPGNEHLFWPKSEK</sequence>
<feature type="binding site" evidence="5 8">
    <location>
        <position position="44"/>
    </location>
    <ligand>
        <name>Mg(2+)</name>
        <dbReference type="ChEBI" id="CHEBI:18420"/>
    </ligand>
</feature>
<dbReference type="GO" id="GO:0015940">
    <property type="term" value="P:pantothenate biosynthetic process"/>
    <property type="evidence" value="ECO:0007669"/>
    <property type="project" value="UniProtKB-UniRule"/>
</dbReference>
<dbReference type="KEGG" id="apb:SAR116_1349"/>
<dbReference type="GO" id="GO:0032259">
    <property type="term" value="P:methylation"/>
    <property type="evidence" value="ECO:0007669"/>
    <property type="project" value="UniProtKB-KW"/>
</dbReference>
<comment type="similarity">
    <text evidence="1 5">Belongs to the PanB family.</text>
</comment>
<evidence type="ECO:0000256" key="5">
    <source>
        <dbReference type="HAMAP-Rule" id="MF_00156"/>
    </source>
</evidence>
<dbReference type="GO" id="GO:0000287">
    <property type="term" value="F:magnesium ion binding"/>
    <property type="evidence" value="ECO:0007669"/>
    <property type="project" value="TreeGrafter"/>
</dbReference>
<evidence type="ECO:0000313" key="9">
    <source>
        <dbReference type="EMBL" id="ADE39592.1"/>
    </source>
</evidence>
<comment type="cofactor">
    <cofactor evidence="5 8">
        <name>Mg(2+)</name>
        <dbReference type="ChEBI" id="CHEBI:18420"/>
    </cofactor>
    <text evidence="5 8">Binds 1 Mg(2+) ion per subunit.</text>
</comment>
<protein>
    <recommendedName>
        <fullName evidence="5">3-methyl-2-oxobutanoate hydroxymethyltransferase</fullName>
        <ecNumber evidence="5">2.1.2.11</ecNumber>
    </recommendedName>
    <alternativeName>
        <fullName evidence="5">Ketopantoate hydroxymethyltransferase</fullName>
        <shortName evidence="5">KPHMT</shortName>
    </alternativeName>
</protein>
<dbReference type="NCBIfam" id="NF001452">
    <property type="entry name" value="PRK00311.1"/>
    <property type="match status" value="1"/>
</dbReference>
<comment type="subunit">
    <text evidence="2 5">Homodecamer; pentamer of dimers.</text>
</comment>
<dbReference type="eggNOG" id="COG0413">
    <property type="taxonomic scope" value="Bacteria"/>
</dbReference>
<evidence type="ECO:0000256" key="1">
    <source>
        <dbReference type="ARBA" id="ARBA00008676"/>
    </source>
</evidence>
<feature type="binding site" evidence="5 7">
    <location>
        <position position="113"/>
    </location>
    <ligand>
        <name>3-methyl-2-oxobutanoate</name>
        <dbReference type="ChEBI" id="CHEBI:11851"/>
    </ligand>
</feature>
<feature type="active site" description="Proton acceptor" evidence="5 6">
    <location>
        <position position="182"/>
    </location>
</feature>
<keyword evidence="10" id="KW-1185">Reference proteome</keyword>
<keyword evidence="9" id="KW-0489">Methyltransferase</keyword>
<accession>D5BTJ5</accession>
<keyword evidence="5 8" id="KW-0479">Metal-binding</keyword>
<dbReference type="Proteomes" id="UP000007460">
    <property type="component" value="Chromosome"/>
</dbReference>
<comment type="pathway">
    <text evidence="5">Cofactor biosynthesis; (R)-pantothenate biosynthesis; (R)-pantoate from 3-methyl-2-oxobutanoate: step 1/2.</text>
</comment>
<keyword evidence="5 8" id="KW-0460">Magnesium</keyword>
<organism evidence="9 10">
    <name type="scientific">Puniceispirillum marinum (strain IMCC1322)</name>
    <dbReference type="NCBI Taxonomy" id="488538"/>
    <lineage>
        <taxon>Bacteria</taxon>
        <taxon>Pseudomonadati</taxon>
        <taxon>Pseudomonadota</taxon>
        <taxon>Alphaproteobacteria</taxon>
        <taxon>Candidatus Puniceispirillales</taxon>
        <taxon>Candidatus Puniceispirillaceae</taxon>
        <taxon>Candidatus Puniceispirillum</taxon>
    </lineage>
</organism>
<dbReference type="HAMAP" id="MF_00156">
    <property type="entry name" value="PanB"/>
    <property type="match status" value="1"/>
</dbReference>
<dbReference type="PANTHER" id="PTHR20881:SF0">
    <property type="entry name" value="3-METHYL-2-OXOBUTANOATE HYDROXYMETHYLTRANSFERASE"/>
    <property type="match status" value="1"/>
</dbReference>
<proteinExistence type="inferred from homology"/>
<dbReference type="EMBL" id="CP001751">
    <property type="protein sequence ID" value="ADE39592.1"/>
    <property type="molecule type" value="Genomic_DNA"/>
</dbReference>
<dbReference type="CDD" id="cd06557">
    <property type="entry name" value="KPHMT-like"/>
    <property type="match status" value="1"/>
</dbReference>
<comment type="subcellular location">
    <subcellularLocation>
        <location evidence="5">Cytoplasm</location>
    </subcellularLocation>
</comment>
<dbReference type="EC" id="2.1.2.11" evidence="5"/>
<dbReference type="PANTHER" id="PTHR20881">
    <property type="entry name" value="3-METHYL-2-OXOBUTANOATE HYDROXYMETHYLTRANSFERASE"/>
    <property type="match status" value="1"/>
</dbReference>
<dbReference type="SUPFAM" id="SSF51621">
    <property type="entry name" value="Phosphoenolpyruvate/pyruvate domain"/>
    <property type="match status" value="1"/>
</dbReference>
<dbReference type="GO" id="GO:0003864">
    <property type="term" value="F:3-methyl-2-oxobutanoate hydroxymethyltransferase activity"/>
    <property type="evidence" value="ECO:0007669"/>
    <property type="project" value="UniProtKB-UniRule"/>
</dbReference>
<dbReference type="InterPro" id="IPR015813">
    <property type="entry name" value="Pyrv/PenolPyrv_kinase-like_dom"/>
</dbReference>
<comment type="catalytic activity">
    <reaction evidence="5">
        <text>(6R)-5,10-methylene-5,6,7,8-tetrahydrofolate + 3-methyl-2-oxobutanoate + H2O = 2-dehydropantoate + (6S)-5,6,7,8-tetrahydrofolate</text>
        <dbReference type="Rhea" id="RHEA:11824"/>
        <dbReference type="ChEBI" id="CHEBI:11561"/>
        <dbReference type="ChEBI" id="CHEBI:11851"/>
        <dbReference type="ChEBI" id="CHEBI:15377"/>
        <dbReference type="ChEBI" id="CHEBI:15636"/>
        <dbReference type="ChEBI" id="CHEBI:57453"/>
        <dbReference type="EC" id="2.1.2.11"/>
    </reaction>
</comment>
<dbReference type="NCBIfam" id="TIGR00222">
    <property type="entry name" value="panB"/>
    <property type="match status" value="1"/>
</dbReference>
<dbReference type="HOGENOM" id="CLU_036645_1_0_5"/>
<evidence type="ECO:0000256" key="2">
    <source>
        <dbReference type="ARBA" id="ARBA00011424"/>
    </source>
</evidence>
<feature type="binding site" evidence="5 7">
    <location>
        <begin position="44"/>
        <end position="45"/>
    </location>
    <ligand>
        <name>3-methyl-2-oxobutanoate</name>
        <dbReference type="ChEBI" id="CHEBI:11851"/>
    </ligand>
</feature>
<dbReference type="PIRSF" id="PIRSF000388">
    <property type="entry name" value="Pantoate_hydroxy_MeTrfase"/>
    <property type="match status" value="1"/>
</dbReference>
<dbReference type="GO" id="GO:0005737">
    <property type="term" value="C:cytoplasm"/>
    <property type="evidence" value="ECO:0007669"/>
    <property type="project" value="UniProtKB-SubCell"/>
</dbReference>
<evidence type="ECO:0000256" key="6">
    <source>
        <dbReference type="PIRSR" id="PIRSR000388-1"/>
    </source>
</evidence>
<dbReference type="UniPathway" id="UPA00028">
    <property type="reaction ID" value="UER00003"/>
</dbReference>
<evidence type="ECO:0000256" key="4">
    <source>
        <dbReference type="ARBA" id="ARBA00022679"/>
    </source>
</evidence>
<dbReference type="Gene3D" id="3.20.20.60">
    <property type="entry name" value="Phosphoenolpyruvate-binding domains"/>
    <property type="match status" value="1"/>
</dbReference>
<keyword evidence="4 5" id="KW-0808">Transferase</keyword>
<gene>
    <name evidence="5" type="primary">panB</name>
    <name evidence="9" type="ordered locus">SAR116_1349</name>
</gene>
<dbReference type="InterPro" id="IPR040442">
    <property type="entry name" value="Pyrv_kinase-like_dom_sf"/>
</dbReference>
<dbReference type="RefSeq" id="WP_013046219.1">
    <property type="nucleotide sequence ID" value="NC_014010.1"/>
</dbReference>
<feature type="binding site" evidence="5 8">
    <location>
        <position position="115"/>
    </location>
    <ligand>
        <name>Mg(2+)</name>
        <dbReference type="ChEBI" id="CHEBI:18420"/>
    </ligand>
</feature>
<keyword evidence="5" id="KW-0963">Cytoplasm</keyword>
<name>D5BTJ5_PUNMI</name>
<dbReference type="STRING" id="488538.SAR116_1349"/>
<feature type="binding site" evidence="5 7">
    <location>
        <position position="83"/>
    </location>
    <ligand>
        <name>3-methyl-2-oxobutanoate</name>
        <dbReference type="ChEBI" id="CHEBI:11851"/>
    </ligand>
</feature>
<reference evidence="9 10" key="1">
    <citation type="journal article" date="2010" name="J. Bacteriol.">
        <title>Complete genome sequence of "Candidatus Puniceispirillum marinum" IMCC1322, a representative of the SAR116 clade in the Alphaproteobacteria.</title>
        <authorList>
            <person name="Oh H.M."/>
            <person name="Kwon K.K."/>
            <person name="Kang I."/>
            <person name="Kang S.G."/>
            <person name="Lee J.H."/>
            <person name="Kim S.J."/>
            <person name="Cho J.C."/>
        </authorList>
    </citation>
    <scope>NUCLEOTIDE SEQUENCE [LARGE SCALE GENOMIC DNA]</scope>
    <source>
        <strain evidence="9 10">IMCC1322</strain>
    </source>
</reference>
<dbReference type="InterPro" id="IPR003700">
    <property type="entry name" value="Pantoate_hydroxy_MeTrfase"/>
</dbReference>
<evidence type="ECO:0000256" key="3">
    <source>
        <dbReference type="ARBA" id="ARBA00022655"/>
    </source>
</evidence>
<dbReference type="OrthoDB" id="9781789at2"/>
<dbReference type="Pfam" id="PF02548">
    <property type="entry name" value="Pantoate_transf"/>
    <property type="match status" value="1"/>
</dbReference>
<evidence type="ECO:0000256" key="7">
    <source>
        <dbReference type="PIRSR" id="PIRSR000388-2"/>
    </source>
</evidence>